<proteinExistence type="inferred from homology"/>
<organism evidence="3 4">
    <name type="scientific">Lujinxingia sediminis</name>
    <dbReference type="NCBI Taxonomy" id="2480984"/>
    <lineage>
        <taxon>Bacteria</taxon>
        <taxon>Deltaproteobacteria</taxon>
        <taxon>Bradymonadales</taxon>
        <taxon>Lujinxingiaceae</taxon>
        <taxon>Lujinxingia</taxon>
    </lineage>
</organism>
<comment type="subunit">
    <text evidence="2">Interacts with ribosomal protein uL14 (rplN).</text>
</comment>
<sequence>MKTDSAASTPPPTQSDIDQELLEVARGIAAVTWDLKALNTTVIDLRGRVSYTDFIIVATGTSERHVQALARRVDSEMRDSGRKSMGTEGLDTGRWALLDYGDIIVHIFHQDARKDYDLERMWSEAPRLELEDAPEELYGHFDGEAFGAR</sequence>
<comment type="function">
    <text evidence="2">Functions as a ribosomal silencing factor. Interacts with ribosomal protein uL14 (rplN), blocking formation of intersubunit bridge B8. Prevents association of the 30S and 50S ribosomal subunits and the formation of functional ribosomes, thus repressing translation.</text>
</comment>
<name>A0ABY0CWI9_9DELT</name>
<evidence type="ECO:0000313" key="4">
    <source>
        <dbReference type="Proteomes" id="UP000282926"/>
    </source>
</evidence>
<dbReference type="RefSeq" id="WP_115603150.1">
    <property type="nucleotide sequence ID" value="NZ_SADD01000001.1"/>
</dbReference>
<evidence type="ECO:0000313" key="3">
    <source>
        <dbReference type="EMBL" id="RVU48252.1"/>
    </source>
</evidence>
<reference evidence="3 4" key="1">
    <citation type="submission" date="2019-01" db="EMBL/GenBank/DDBJ databases">
        <title>Lujinxingia litoralis gen. nov., sp. nov. and Lujinxingia sediminis gen. nov., sp. nov., new members in the order Bradymonadales, isolated from coastal sediment.</title>
        <authorList>
            <person name="Li C.-M."/>
        </authorList>
    </citation>
    <scope>NUCLEOTIDE SEQUENCE [LARGE SCALE GENOMIC DNA]</scope>
    <source>
        <strain evidence="3 4">SEH01</strain>
    </source>
</reference>
<keyword evidence="2" id="KW-0678">Repressor</keyword>
<accession>A0ABY0CWI9</accession>
<dbReference type="EMBL" id="SADD01000001">
    <property type="protein sequence ID" value="RVU48252.1"/>
    <property type="molecule type" value="Genomic_DNA"/>
</dbReference>
<comment type="subcellular location">
    <subcellularLocation>
        <location evidence="2">Cytoplasm</location>
    </subcellularLocation>
</comment>
<keyword evidence="2" id="KW-0810">Translation regulation</keyword>
<dbReference type="Gene3D" id="3.30.460.10">
    <property type="entry name" value="Beta Polymerase, domain 2"/>
    <property type="match status" value="1"/>
</dbReference>
<dbReference type="Pfam" id="PF02410">
    <property type="entry name" value="RsfS"/>
    <property type="match status" value="1"/>
</dbReference>
<comment type="caution">
    <text evidence="3">The sequence shown here is derived from an EMBL/GenBank/DDBJ whole genome shotgun (WGS) entry which is preliminary data.</text>
</comment>
<keyword evidence="4" id="KW-1185">Reference proteome</keyword>
<dbReference type="PANTHER" id="PTHR21043:SF0">
    <property type="entry name" value="MITOCHONDRIAL ASSEMBLY OF RIBOSOMAL LARGE SUBUNIT PROTEIN 1"/>
    <property type="match status" value="1"/>
</dbReference>
<dbReference type="InterPro" id="IPR043519">
    <property type="entry name" value="NT_sf"/>
</dbReference>
<dbReference type="PANTHER" id="PTHR21043">
    <property type="entry name" value="IOJAP SUPERFAMILY ORTHOLOG"/>
    <property type="match status" value="1"/>
</dbReference>
<dbReference type="NCBIfam" id="TIGR00090">
    <property type="entry name" value="rsfS_iojap_ybeB"/>
    <property type="match status" value="1"/>
</dbReference>
<dbReference type="InterPro" id="IPR004394">
    <property type="entry name" value="Iojap/RsfS/C7orf30"/>
</dbReference>
<protein>
    <recommendedName>
        <fullName evidence="2">Ribosomal silencing factor RsfS</fullName>
    </recommendedName>
</protein>
<evidence type="ECO:0000256" key="1">
    <source>
        <dbReference type="ARBA" id="ARBA00010574"/>
    </source>
</evidence>
<dbReference type="Proteomes" id="UP000282926">
    <property type="component" value="Unassembled WGS sequence"/>
</dbReference>
<dbReference type="HAMAP" id="MF_01477">
    <property type="entry name" value="Iojap_RsfS"/>
    <property type="match status" value="1"/>
</dbReference>
<evidence type="ECO:0000256" key="2">
    <source>
        <dbReference type="HAMAP-Rule" id="MF_01477"/>
    </source>
</evidence>
<comment type="similarity">
    <text evidence="1 2">Belongs to the Iojap/RsfS family.</text>
</comment>
<gene>
    <name evidence="2 3" type="primary">rsfS</name>
    <name evidence="3" type="ORF">EA187_02110</name>
</gene>
<keyword evidence="2" id="KW-0963">Cytoplasm</keyword>
<dbReference type="SUPFAM" id="SSF81301">
    <property type="entry name" value="Nucleotidyltransferase"/>
    <property type="match status" value="1"/>
</dbReference>